<dbReference type="Proteomes" id="UP001440599">
    <property type="component" value="Unassembled WGS sequence"/>
</dbReference>
<comment type="caution">
    <text evidence="1">The sequence shown here is derived from an EMBL/GenBank/DDBJ whole genome shotgun (WGS) entry which is preliminary data.</text>
</comment>
<evidence type="ECO:0000313" key="1">
    <source>
        <dbReference type="EMBL" id="MEQ2457158.1"/>
    </source>
</evidence>
<gene>
    <name evidence="1" type="ORF">WMO45_11540</name>
</gene>
<name>A0ABV1ERB8_9FIRM</name>
<reference evidence="1 2" key="1">
    <citation type="submission" date="2024-03" db="EMBL/GenBank/DDBJ databases">
        <title>Human intestinal bacterial collection.</title>
        <authorList>
            <person name="Pauvert C."/>
            <person name="Hitch T.C.A."/>
            <person name="Clavel T."/>
        </authorList>
    </citation>
    <scope>NUCLEOTIDE SEQUENCE [LARGE SCALE GENOMIC DNA]</scope>
    <source>
        <strain evidence="1 2">CLA-AP-H34</strain>
    </source>
</reference>
<accession>A0ABV1ERB8</accession>
<evidence type="ECO:0000313" key="2">
    <source>
        <dbReference type="Proteomes" id="UP001440599"/>
    </source>
</evidence>
<protein>
    <recommendedName>
        <fullName evidence="3">DUF2190 family protein</fullName>
    </recommendedName>
</protein>
<sequence>MSKISFEGIGEVAATFACEAEVQAGQVVGLTGDGTVGPCESGGRICGVALSSEDGYAAVQIGGLCRVAKTGEEVTPGFAKLSADGTGGMKKDEAGGTEYLVLRVESDGMVIRL</sequence>
<organism evidence="1 2">
    <name type="scientific">Flavonifractor hominis</name>
    <dbReference type="NCBI Taxonomy" id="3133178"/>
    <lineage>
        <taxon>Bacteria</taxon>
        <taxon>Bacillati</taxon>
        <taxon>Bacillota</taxon>
        <taxon>Clostridia</taxon>
        <taxon>Eubacteriales</taxon>
        <taxon>Oscillospiraceae</taxon>
        <taxon>Flavonifractor</taxon>
    </lineage>
</organism>
<evidence type="ECO:0008006" key="3">
    <source>
        <dbReference type="Google" id="ProtNLM"/>
    </source>
</evidence>
<dbReference type="EMBL" id="JBBMFT010000009">
    <property type="protein sequence ID" value="MEQ2457158.1"/>
    <property type="molecule type" value="Genomic_DNA"/>
</dbReference>
<proteinExistence type="predicted"/>
<dbReference type="RefSeq" id="WP_349140931.1">
    <property type="nucleotide sequence ID" value="NZ_JBBMFT010000009.1"/>
</dbReference>
<keyword evidence="2" id="KW-1185">Reference proteome</keyword>